<dbReference type="PROSITE" id="PS51635">
    <property type="entry name" value="PNPLA"/>
    <property type="match status" value="1"/>
</dbReference>
<evidence type="ECO:0000313" key="7">
    <source>
        <dbReference type="Proteomes" id="UP001529421"/>
    </source>
</evidence>
<feature type="short sequence motif" description="DGA/G" evidence="4">
    <location>
        <begin position="181"/>
        <end position="183"/>
    </location>
</feature>
<feature type="short sequence motif" description="GXSXG" evidence="4">
    <location>
        <begin position="58"/>
        <end position="62"/>
    </location>
</feature>
<feature type="active site" description="Proton acceptor" evidence="4">
    <location>
        <position position="181"/>
    </location>
</feature>
<comment type="caution">
    <text evidence="6">The sequence shown here is derived from an EMBL/GenBank/DDBJ whole genome shotgun (WGS) entry which is preliminary data.</text>
</comment>
<dbReference type="PANTHER" id="PTHR14226:SF25">
    <property type="entry name" value="PHOSPHOESTERASE"/>
    <property type="match status" value="1"/>
</dbReference>
<dbReference type="InterPro" id="IPR045943">
    <property type="entry name" value="DUF6363"/>
</dbReference>
<dbReference type="Proteomes" id="UP001529421">
    <property type="component" value="Unassembled WGS sequence"/>
</dbReference>
<keyword evidence="2 4" id="KW-0442">Lipid degradation</keyword>
<dbReference type="CDD" id="cd07208">
    <property type="entry name" value="Pat_hypo_Ecoli_yjju_like"/>
    <property type="match status" value="1"/>
</dbReference>
<evidence type="ECO:0000256" key="2">
    <source>
        <dbReference type="ARBA" id="ARBA00022963"/>
    </source>
</evidence>
<organism evidence="6 7">
    <name type="scientific">Enorma phocaeensis</name>
    <dbReference type="NCBI Taxonomy" id="1871019"/>
    <lineage>
        <taxon>Bacteria</taxon>
        <taxon>Bacillati</taxon>
        <taxon>Actinomycetota</taxon>
        <taxon>Coriobacteriia</taxon>
        <taxon>Coriobacteriales</taxon>
        <taxon>Coriobacteriaceae</taxon>
        <taxon>Enorma</taxon>
    </lineage>
</organism>
<evidence type="ECO:0000256" key="1">
    <source>
        <dbReference type="ARBA" id="ARBA00022801"/>
    </source>
</evidence>
<keyword evidence="7" id="KW-1185">Reference proteome</keyword>
<dbReference type="RefSeq" id="WP_289544893.1">
    <property type="nucleotide sequence ID" value="NZ_JAUDDZ010000004.1"/>
</dbReference>
<dbReference type="PANTHER" id="PTHR14226">
    <property type="entry name" value="NEUROPATHY TARGET ESTERASE/SWISS CHEESE D.MELANOGASTER"/>
    <property type="match status" value="1"/>
</dbReference>
<dbReference type="InterPro" id="IPR050301">
    <property type="entry name" value="NTE"/>
</dbReference>
<evidence type="ECO:0000259" key="5">
    <source>
        <dbReference type="PROSITE" id="PS51635"/>
    </source>
</evidence>
<dbReference type="EMBL" id="JAUDDZ010000004">
    <property type="protein sequence ID" value="MDM8274775.1"/>
    <property type="molecule type" value="Genomic_DNA"/>
</dbReference>
<protein>
    <submittedName>
        <fullName evidence="6">Patatin family protein</fullName>
    </submittedName>
</protein>
<dbReference type="InterPro" id="IPR016035">
    <property type="entry name" value="Acyl_Trfase/lysoPLipase"/>
</dbReference>
<feature type="active site" description="Nucleophile" evidence="4">
    <location>
        <position position="60"/>
    </location>
</feature>
<dbReference type="Pfam" id="PF01734">
    <property type="entry name" value="Patatin"/>
    <property type="match status" value="1"/>
</dbReference>
<reference evidence="7" key="1">
    <citation type="submission" date="2023-06" db="EMBL/GenBank/DDBJ databases">
        <title>Identification and characterization of horizontal gene transfer across gut microbiota members of farm animals based on homology search.</title>
        <authorList>
            <person name="Zeman M."/>
            <person name="Kubasova T."/>
            <person name="Jahodarova E."/>
            <person name="Nykrynova M."/>
            <person name="Rychlik I."/>
        </authorList>
    </citation>
    <scope>NUCLEOTIDE SEQUENCE [LARGE SCALE GENOMIC DNA]</scope>
    <source>
        <strain evidence="7">154_Feed</strain>
    </source>
</reference>
<dbReference type="Gene3D" id="3.40.1090.10">
    <property type="entry name" value="Cytosolic phospholipase A2 catalytic domain"/>
    <property type="match status" value="2"/>
</dbReference>
<feature type="domain" description="PNPLA" evidence="5">
    <location>
        <begin position="27"/>
        <end position="194"/>
    </location>
</feature>
<keyword evidence="1 4" id="KW-0378">Hydrolase</keyword>
<feature type="short sequence motif" description="GXGXXG" evidence="4">
    <location>
        <begin position="31"/>
        <end position="36"/>
    </location>
</feature>
<evidence type="ECO:0000256" key="3">
    <source>
        <dbReference type="ARBA" id="ARBA00023098"/>
    </source>
</evidence>
<dbReference type="InterPro" id="IPR037483">
    <property type="entry name" value="YjjU-like"/>
</dbReference>
<keyword evidence="3 4" id="KW-0443">Lipid metabolism</keyword>
<dbReference type="Pfam" id="PF19890">
    <property type="entry name" value="DUF6363"/>
    <property type="match status" value="1"/>
</dbReference>
<name>A0ABT7V8F1_9ACTN</name>
<evidence type="ECO:0000256" key="4">
    <source>
        <dbReference type="PROSITE-ProRule" id="PRU01161"/>
    </source>
</evidence>
<gene>
    <name evidence="6" type="ORF">QUW28_04575</name>
</gene>
<proteinExistence type="predicted"/>
<evidence type="ECO:0000313" key="6">
    <source>
        <dbReference type="EMBL" id="MDM8274775.1"/>
    </source>
</evidence>
<accession>A0ABT7V8F1</accession>
<dbReference type="SUPFAM" id="SSF52151">
    <property type="entry name" value="FabD/lysophospholipase-like"/>
    <property type="match status" value="1"/>
</dbReference>
<dbReference type="InterPro" id="IPR002641">
    <property type="entry name" value="PNPLA_dom"/>
</dbReference>
<sequence length="303" mass="34043">MAQQEEKVFVRGVSVPQTAPGAPSVGVVLEGGGFRGMYTAGITDVWMERGFTATATVGVSAGATFGCNFKSLQIGRSLRYNKRFCADPRYASLRSLITTGDLFNKKFAYGRLPWELDVFDVETFQANPMRFTVVATDIETGEAVYHDLELGQEDDIEWIRASASIPALSRPVHLEGRKLLDGGTADSIPFDWMLSQGYDRCVVVCTQDGSYRKQPNGLMPFLKVWLHRYPKLVELLANRHLRYNDQRDRLSRLESEGEVFVIRPSEPIVLPTVVKDPELLQQVYDLGRRDAEATFDAMMAYVR</sequence>